<dbReference type="GO" id="GO:0051287">
    <property type="term" value="F:NAD binding"/>
    <property type="evidence" value="ECO:0007669"/>
    <property type="project" value="UniProtKB-UniRule"/>
</dbReference>
<evidence type="ECO:0000256" key="5">
    <source>
        <dbReference type="ARBA" id="ARBA00007239"/>
    </source>
</evidence>
<evidence type="ECO:0000256" key="13">
    <source>
        <dbReference type="ARBA" id="ARBA00022857"/>
    </source>
</evidence>
<dbReference type="Gene3D" id="3.40.50.720">
    <property type="entry name" value="NAD(P)-binding Rossmann-like Domain"/>
    <property type="match status" value="1"/>
</dbReference>
<comment type="pathway">
    <text evidence="2 19">Amino-acid biosynthesis; L-arginine biosynthesis; N(2)-acetyl-L-ornithine from L-glutamate: step 2/4.</text>
</comment>
<dbReference type="PANTHER" id="PTHR23342">
    <property type="entry name" value="N-ACETYLGLUTAMATE SYNTHASE"/>
    <property type="match status" value="1"/>
</dbReference>
<dbReference type="GO" id="GO:0005759">
    <property type="term" value="C:mitochondrial matrix"/>
    <property type="evidence" value="ECO:0007669"/>
    <property type="project" value="TreeGrafter"/>
</dbReference>
<dbReference type="CDD" id="cd23936">
    <property type="entry name" value="AGPR_C_ARG5_6_like"/>
    <property type="match status" value="1"/>
</dbReference>
<dbReference type="PANTHER" id="PTHR23342:SF0">
    <property type="entry name" value="N-ACETYLGLUTAMATE SYNTHASE, MITOCHONDRIAL"/>
    <property type="match status" value="1"/>
</dbReference>
<evidence type="ECO:0000256" key="6">
    <source>
        <dbReference type="ARBA" id="ARBA00013065"/>
    </source>
</evidence>
<dbReference type="InterPro" id="IPR000534">
    <property type="entry name" value="Semialdehyde_DH_NAD-bd"/>
</dbReference>
<evidence type="ECO:0000256" key="1">
    <source>
        <dbReference type="ARBA" id="ARBA00004173"/>
    </source>
</evidence>
<organism evidence="23 24">
    <name type="scientific">Mycoemilia scoparia</name>
    <dbReference type="NCBI Taxonomy" id="417184"/>
    <lineage>
        <taxon>Eukaryota</taxon>
        <taxon>Fungi</taxon>
        <taxon>Fungi incertae sedis</taxon>
        <taxon>Zoopagomycota</taxon>
        <taxon>Kickxellomycotina</taxon>
        <taxon>Kickxellomycetes</taxon>
        <taxon>Kickxellales</taxon>
        <taxon>Kickxellaceae</taxon>
        <taxon>Mycoemilia</taxon>
    </lineage>
</organism>
<dbReference type="GO" id="GO:0005524">
    <property type="term" value="F:ATP binding"/>
    <property type="evidence" value="ECO:0007669"/>
    <property type="project" value="UniProtKB-UniRule"/>
</dbReference>
<keyword evidence="10 19" id="KW-0547">Nucleotide-binding</keyword>
<dbReference type="AlphaFoldDB" id="A0A9W8DTP3"/>
<dbReference type="Gene3D" id="3.30.360.10">
    <property type="entry name" value="Dihydrodipicolinate Reductase, domain 2"/>
    <property type="match status" value="1"/>
</dbReference>
<keyword evidence="9 19" id="KW-0808">Transferase</keyword>
<evidence type="ECO:0000256" key="10">
    <source>
        <dbReference type="ARBA" id="ARBA00022741"/>
    </source>
</evidence>
<dbReference type="InterPro" id="IPR001048">
    <property type="entry name" value="Asp/Glu/Uridylate_kinase"/>
</dbReference>
<keyword evidence="17 19" id="KW-0511">Multifunctional enzyme</keyword>
<dbReference type="GO" id="GO:0006526">
    <property type="term" value="P:L-arginine biosynthetic process"/>
    <property type="evidence" value="ECO:0007669"/>
    <property type="project" value="UniProtKB-UniRule"/>
</dbReference>
<dbReference type="NCBIfam" id="TIGR01850">
    <property type="entry name" value="argC"/>
    <property type="match status" value="1"/>
</dbReference>
<dbReference type="SUPFAM" id="SSF55347">
    <property type="entry name" value="Glyceraldehyde-3-phosphate dehydrogenase-like, C-terminal domain"/>
    <property type="match status" value="1"/>
</dbReference>
<dbReference type="Gene3D" id="3.40.1160.10">
    <property type="entry name" value="Acetylglutamate kinase-like"/>
    <property type="match status" value="1"/>
</dbReference>
<comment type="catalytic activity">
    <reaction evidence="18">
        <text>N-acetyl-L-glutamate + ATP = N-acetyl-L-glutamyl 5-phosphate + ADP</text>
        <dbReference type="Rhea" id="RHEA:14629"/>
        <dbReference type="ChEBI" id="CHEBI:30616"/>
        <dbReference type="ChEBI" id="CHEBI:44337"/>
        <dbReference type="ChEBI" id="CHEBI:57936"/>
        <dbReference type="ChEBI" id="CHEBI:456216"/>
        <dbReference type="EC" id="2.7.2.8"/>
    </reaction>
</comment>
<dbReference type="InterPro" id="IPR000706">
    <property type="entry name" value="AGPR_type-1"/>
</dbReference>
<evidence type="ECO:0000256" key="4">
    <source>
        <dbReference type="ARBA" id="ARBA00006830"/>
    </source>
</evidence>
<dbReference type="PROSITE" id="PS51731">
    <property type="entry name" value="GNAT_NAGS"/>
    <property type="match status" value="1"/>
</dbReference>
<evidence type="ECO:0000256" key="17">
    <source>
        <dbReference type="ARBA" id="ARBA00023268"/>
    </source>
</evidence>
<accession>A0A9W8DTP3</accession>
<dbReference type="InterPro" id="IPR036291">
    <property type="entry name" value="NAD(P)-bd_dom_sf"/>
</dbReference>
<evidence type="ECO:0000256" key="12">
    <source>
        <dbReference type="ARBA" id="ARBA00022840"/>
    </source>
</evidence>
<comment type="caution">
    <text evidence="23">The sequence shown here is derived from an EMBL/GenBank/DDBJ whole genome shotgun (WGS) entry which is preliminary data.</text>
</comment>
<dbReference type="PIRSF" id="PIRSF036440">
    <property type="entry name" value="ARG5-6"/>
    <property type="match status" value="1"/>
</dbReference>
<dbReference type="GO" id="GO:0070401">
    <property type="term" value="F:NADP+ binding"/>
    <property type="evidence" value="ECO:0007669"/>
    <property type="project" value="InterPro"/>
</dbReference>
<dbReference type="FunFam" id="3.40.1160.10:FF:000046">
    <property type="entry name" value="N-acetylglutamate kinase / N-acetylglutamate synthase"/>
    <property type="match status" value="1"/>
</dbReference>
<evidence type="ECO:0000256" key="15">
    <source>
        <dbReference type="ARBA" id="ARBA00023002"/>
    </source>
</evidence>
<dbReference type="InterPro" id="IPR041734">
    <property type="entry name" value="NAGK-fArgBP"/>
</dbReference>
<comment type="similarity">
    <text evidence="4 19">In the N-terminal section; belongs to the acetylglutamate kinase family.</text>
</comment>
<dbReference type="OrthoDB" id="438291at2759"/>
<feature type="active site" evidence="20">
    <location>
        <position position="686"/>
    </location>
</feature>
<dbReference type="CDD" id="cd04252">
    <property type="entry name" value="AAK_NAGK-fArgBP"/>
    <property type="match status" value="1"/>
</dbReference>
<dbReference type="InterPro" id="IPR004662">
    <property type="entry name" value="AcgluKinase_fam"/>
</dbReference>
<keyword evidence="8 19" id="KW-0028">Amino-acid biosynthesis</keyword>
<dbReference type="PROSITE" id="PS01224">
    <property type="entry name" value="ARGC"/>
    <property type="match status" value="1"/>
</dbReference>
<reference evidence="23" key="1">
    <citation type="submission" date="2022-07" db="EMBL/GenBank/DDBJ databases">
        <title>Phylogenomic reconstructions and comparative analyses of Kickxellomycotina fungi.</title>
        <authorList>
            <person name="Reynolds N.K."/>
            <person name="Stajich J.E."/>
            <person name="Barry K."/>
            <person name="Grigoriev I.V."/>
            <person name="Crous P."/>
            <person name="Smith M.E."/>
        </authorList>
    </citation>
    <scope>NUCLEOTIDE SEQUENCE</scope>
    <source>
        <strain evidence="23">NBRC 100468</strain>
    </source>
</reference>
<evidence type="ECO:0000256" key="11">
    <source>
        <dbReference type="ARBA" id="ARBA00022777"/>
    </source>
</evidence>
<dbReference type="NCBIfam" id="NF003387">
    <property type="entry name" value="PRK04531.1-2"/>
    <property type="match status" value="1"/>
</dbReference>
<dbReference type="SUPFAM" id="SSF51735">
    <property type="entry name" value="NAD(P)-binding Rossmann-fold domains"/>
    <property type="match status" value="1"/>
</dbReference>
<dbReference type="GO" id="GO:0003991">
    <property type="term" value="F:acetylglutamate kinase activity"/>
    <property type="evidence" value="ECO:0007669"/>
    <property type="project" value="UniProtKB-EC"/>
</dbReference>
<dbReference type="SUPFAM" id="SSF53633">
    <property type="entry name" value="Carbamate kinase-like"/>
    <property type="match status" value="1"/>
</dbReference>
<proteinExistence type="inferred from homology"/>
<keyword evidence="13 19" id="KW-0521">NADP</keyword>
<dbReference type="InterPro" id="IPR036393">
    <property type="entry name" value="AceGlu_kinase-like_sf"/>
</dbReference>
<keyword evidence="16 19" id="KW-0496">Mitochondrion</keyword>
<feature type="region of interest" description="Disordered" evidence="21">
    <location>
        <begin position="499"/>
        <end position="518"/>
    </location>
</feature>
<dbReference type="InterPro" id="IPR023013">
    <property type="entry name" value="AGPR_AS"/>
</dbReference>
<evidence type="ECO:0000256" key="18">
    <source>
        <dbReference type="ARBA" id="ARBA00048141"/>
    </source>
</evidence>
<evidence type="ECO:0000256" key="19">
    <source>
        <dbReference type="PIRNR" id="PIRNR036440"/>
    </source>
</evidence>
<dbReference type="Gene3D" id="3.40.630.30">
    <property type="match status" value="1"/>
</dbReference>
<dbReference type="Pfam" id="PF22698">
    <property type="entry name" value="Semialdhyde_dhC_1"/>
    <property type="match status" value="1"/>
</dbReference>
<comment type="subcellular location">
    <subcellularLocation>
        <location evidence="1 19">Mitochondrion</location>
    </subcellularLocation>
</comment>
<protein>
    <recommendedName>
        <fullName evidence="6">acetylglutamate kinase</fullName>
        <ecNumber evidence="6">2.7.2.8</ecNumber>
    </recommendedName>
</protein>
<dbReference type="SMART" id="SM00859">
    <property type="entry name" value="Semialdhyde_dh"/>
    <property type="match status" value="1"/>
</dbReference>
<dbReference type="Proteomes" id="UP001150538">
    <property type="component" value="Unassembled WGS sequence"/>
</dbReference>
<evidence type="ECO:0000256" key="7">
    <source>
        <dbReference type="ARBA" id="ARBA00022571"/>
    </source>
</evidence>
<comment type="similarity">
    <text evidence="5 19">In the C-terminal section; belongs to the NAGSA dehydrogenase family.</text>
</comment>
<keyword evidence="24" id="KW-1185">Reference proteome</keyword>
<dbReference type="Pfam" id="PF00696">
    <property type="entry name" value="AA_kinase"/>
    <property type="match status" value="1"/>
</dbReference>
<evidence type="ECO:0000256" key="9">
    <source>
        <dbReference type="ARBA" id="ARBA00022679"/>
    </source>
</evidence>
<dbReference type="InterPro" id="IPR011241">
    <property type="entry name" value="NAGK/NAGSA"/>
</dbReference>
<dbReference type="GO" id="GO:0003942">
    <property type="term" value="F:N-acetyl-gamma-glutamyl-phosphate reductase activity"/>
    <property type="evidence" value="ECO:0007669"/>
    <property type="project" value="UniProtKB-UniRule"/>
</dbReference>
<keyword evidence="15 19" id="KW-0560">Oxidoreductase</keyword>
<evidence type="ECO:0000256" key="14">
    <source>
        <dbReference type="ARBA" id="ARBA00022946"/>
    </source>
</evidence>
<dbReference type="InterPro" id="IPR006855">
    <property type="entry name" value="Vertebrate-like_GNAT_dom"/>
</dbReference>
<dbReference type="Pfam" id="PF04768">
    <property type="entry name" value="NAT"/>
    <property type="match status" value="1"/>
</dbReference>
<keyword evidence="7 19" id="KW-0055">Arginine biosynthesis</keyword>
<dbReference type="EC" id="2.7.2.8" evidence="6"/>
<evidence type="ECO:0000259" key="22">
    <source>
        <dbReference type="PROSITE" id="PS51731"/>
    </source>
</evidence>
<evidence type="ECO:0000256" key="8">
    <source>
        <dbReference type="ARBA" id="ARBA00022605"/>
    </source>
</evidence>
<keyword evidence="14" id="KW-0809">Transit peptide</keyword>
<dbReference type="NCBIfam" id="TIGR00761">
    <property type="entry name" value="argB"/>
    <property type="match status" value="1"/>
</dbReference>
<evidence type="ECO:0000313" key="23">
    <source>
        <dbReference type="EMBL" id="KAJ1918256.1"/>
    </source>
</evidence>
<dbReference type="InterPro" id="IPR058924">
    <property type="entry name" value="AGPR_dimerisation_dom"/>
</dbReference>
<dbReference type="HAMAP" id="MF_00150">
    <property type="entry name" value="ArgC_type1"/>
    <property type="match status" value="1"/>
</dbReference>
<keyword evidence="12 19" id="KW-0067">ATP-binding</keyword>
<dbReference type="Pfam" id="PF01118">
    <property type="entry name" value="Semialdhyde_dh"/>
    <property type="match status" value="1"/>
</dbReference>
<gene>
    <name evidence="23" type="ORF">H4219_002728</name>
</gene>
<dbReference type="EMBL" id="JANBPU010000050">
    <property type="protein sequence ID" value="KAJ1918256.1"/>
    <property type="molecule type" value="Genomic_DNA"/>
</dbReference>
<keyword evidence="11 19" id="KW-0418">Kinase</keyword>
<evidence type="ECO:0000256" key="20">
    <source>
        <dbReference type="PROSITE-ProRule" id="PRU10010"/>
    </source>
</evidence>
<evidence type="ECO:0000256" key="2">
    <source>
        <dbReference type="ARBA" id="ARBA00004828"/>
    </source>
</evidence>
<evidence type="ECO:0000256" key="16">
    <source>
        <dbReference type="ARBA" id="ARBA00023128"/>
    </source>
</evidence>
<feature type="domain" description="N-acetyltransferase" evidence="22">
    <location>
        <begin position="340"/>
        <end position="504"/>
    </location>
</feature>
<evidence type="ECO:0000256" key="3">
    <source>
        <dbReference type="ARBA" id="ARBA00004862"/>
    </source>
</evidence>
<evidence type="ECO:0000256" key="21">
    <source>
        <dbReference type="SAM" id="MobiDB-lite"/>
    </source>
</evidence>
<dbReference type="CDD" id="cd24149">
    <property type="entry name" value="AGPR_N_ARG5_6_like"/>
    <property type="match status" value="1"/>
</dbReference>
<sequence>MWSLRSRLPSRQGASHLRQAAMSVVSSCATALPLACRLPRTISSIRPYSSSSQSEKETIVKLLYNIGSRKEVEQYLRHFSSVESQKFAVIKVGGAVISDDLGTLASSLTFLNRVGLYPIVVHGAGPQLNVRLEAAGITPQYEDGIRITDGPTLAIAREVFAEENQKLVEALERLGTRARPITGGVFIADYLDKEKYDRVGKVVKVNRQVVESSIRAGCLPILTSLAETPDGQILNVNADVAAGELARVLEPLKIVYLNEKNGLYHGETGKRIDAIHLDEEYESLMKEPWVRYGTKLKLREIKELLDCLPRSSSVAIISAEHLHKELFTHSGAGTIILRGHKLSSESDLANVDRDRLRTLLQSEDPAFKGGSQSVASFYRSLEQLRNSGGSYKVYVDEPHQVMAVVTEVASEGTPSKTPLLEKLVATKSAQLNNILDNLWKLIQRDYSSLVWRVPKSSENLAWHFERADGSITVGKDIVFWYGLSDISAIESAVRSALPTKSELQTPTTSSAISSQQQKRNFSTFIQRRSYSQSTKPAGTSTPIRIGLIGARGYTGRELMNIINKHPNFELAYVSSRELAGKPVQGYTKSAIDHVNLSPQEVGRIAGNGRKDVDAWVLALPNGVAGPFVSELDKASKGLSPRQQPVVIDLSADYRFDTTGTWVYGLPELFRSSMKSSNMSKISNPGCYATGSQLGIAPLVKFMDKARLPSIFGVSGYSGAGTKPSPKNDPKFLADNLVPYTLTGHIHEREVGFSLSRLAREKGFDTAVNAQFTPHVAPFFQGISLTLHIPLTKSMTASQVKDEYLQWYQDEPLVHVIDDIPLVKDNSEKHYSVIGGFGIPKSTSDGASTSLAERRAVVVVTLDNLLKGAATQAVQNLNLALGLDEYSGIPLVSEPQITKQ</sequence>
<comment type="pathway">
    <text evidence="3 19">Amino-acid biosynthesis; L-arginine biosynthesis; N(2)-acetyl-L-ornithine from L-glutamate: step 3/4.</text>
</comment>
<name>A0A9W8DTP3_9FUNG</name>
<feature type="compositionally biased region" description="Polar residues" evidence="21">
    <location>
        <begin position="501"/>
        <end position="518"/>
    </location>
</feature>
<evidence type="ECO:0000313" key="24">
    <source>
        <dbReference type="Proteomes" id="UP001150538"/>
    </source>
</evidence>